<dbReference type="Gene3D" id="3.20.20.80">
    <property type="entry name" value="Glycosidases"/>
    <property type="match status" value="1"/>
</dbReference>
<evidence type="ECO:0000256" key="3">
    <source>
        <dbReference type="ARBA" id="ARBA00022692"/>
    </source>
</evidence>
<dbReference type="Proteomes" id="UP000234881">
    <property type="component" value="Unassembled WGS sequence"/>
</dbReference>
<dbReference type="PANTHER" id="PTHR31297:SF34">
    <property type="entry name" value="GLUCAN 1,3-BETA-GLUCOSIDASE 2"/>
    <property type="match status" value="1"/>
</dbReference>
<comment type="caution">
    <text evidence="15">The sequence shown here is derived from an EMBL/GenBank/DDBJ whole genome shotgun (WGS) entry which is preliminary data.</text>
</comment>
<evidence type="ECO:0000256" key="6">
    <source>
        <dbReference type="ARBA" id="ARBA00022989"/>
    </source>
</evidence>
<name>A0A2N5XMV5_9HYPH</name>
<sequence>MDTCMPDLRVSLCRQLAIFMVAGVGLLLCAPLAKAQGPLAGLAHCQAENPLSTKGQDAGLARGFNLPNWDPGHNGLKPDDLLLSQLRTEGFSHIRLPIDGEKLMTAFSGPKEIKAYLDHLEDQVIRLHGLGFSLSLDMHPGGRFQTLHLKIPAAGLKLLTQAWELIAARAKSWPKAGIYFELLNEPVPAQEVWWPQAQSLVTLLNETAKGRGLIVGPAVYQRYEPLLDADPLIGQDLIYAIHYYDPFPFTHQAMTWGEGSYLSRIGQLPFPADANHPALMAQIKKLEQAGDTEAVADLRQTFAQPWDAARVSADFAPVGAWSKRHNVAVIVNEFGVLNFDVDKWARTDWLRAVRQAAEEHCLGWTHWEFSNGFGMVDPQTTLIDPFVLDALMSQNSQ</sequence>
<evidence type="ECO:0000256" key="2">
    <source>
        <dbReference type="ARBA" id="ARBA00022475"/>
    </source>
</evidence>
<evidence type="ECO:0000313" key="15">
    <source>
        <dbReference type="EMBL" id="PLW75876.1"/>
    </source>
</evidence>
<dbReference type="Pfam" id="PF00150">
    <property type="entry name" value="Cellulase"/>
    <property type="match status" value="1"/>
</dbReference>
<dbReference type="GO" id="GO:0009251">
    <property type="term" value="P:glucan catabolic process"/>
    <property type="evidence" value="ECO:0007669"/>
    <property type="project" value="TreeGrafter"/>
</dbReference>
<dbReference type="GO" id="GO:0009986">
    <property type="term" value="C:cell surface"/>
    <property type="evidence" value="ECO:0007669"/>
    <property type="project" value="TreeGrafter"/>
</dbReference>
<comment type="similarity">
    <text evidence="13">Belongs to the glycosyl hydrolase 5 (cellulase A) family.</text>
</comment>
<dbReference type="SUPFAM" id="SSF51445">
    <property type="entry name" value="(Trans)glycosidases"/>
    <property type="match status" value="1"/>
</dbReference>
<evidence type="ECO:0000256" key="11">
    <source>
        <dbReference type="ARBA" id="ARBA00037126"/>
    </source>
</evidence>
<keyword evidence="8" id="KW-0325">Glycoprotein</keyword>
<evidence type="ECO:0000256" key="5">
    <source>
        <dbReference type="ARBA" id="ARBA00022968"/>
    </source>
</evidence>
<dbReference type="InterPro" id="IPR017853">
    <property type="entry name" value="GH"/>
</dbReference>
<dbReference type="InterPro" id="IPR050386">
    <property type="entry name" value="Glycosyl_hydrolase_5"/>
</dbReference>
<dbReference type="GO" id="GO:0005576">
    <property type="term" value="C:extracellular region"/>
    <property type="evidence" value="ECO:0007669"/>
    <property type="project" value="TreeGrafter"/>
</dbReference>
<comment type="subcellular location">
    <subcellularLocation>
        <location evidence="1">Cell membrane</location>
        <topology evidence="1">Single-pass type II membrane protein</topology>
    </subcellularLocation>
</comment>
<dbReference type="GO" id="GO:0008422">
    <property type="term" value="F:beta-glucosidase activity"/>
    <property type="evidence" value="ECO:0007669"/>
    <property type="project" value="TreeGrafter"/>
</dbReference>
<comment type="function">
    <text evidence="11">Glucosidase involved in the degradation of cellulosic biomass. Active on lichenan.</text>
</comment>
<keyword evidence="3" id="KW-0812">Transmembrane</keyword>
<keyword evidence="4 13" id="KW-0378">Hydrolase</keyword>
<evidence type="ECO:0000256" key="12">
    <source>
        <dbReference type="ARBA" id="ARBA00041260"/>
    </source>
</evidence>
<dbReference type="OrthoDB" id="9800955at2"/>
<dbReference type="GO" id="GO:0005886">
    <property type="term" value="C:plasma membrane"/>
    <property type="evidence" value="ECO:0007669"/>
    <property type="project" value="UniProtKB-SubCell"/>
</dbReference>
<reference evidence="15 16" key="1">
    <citation type="submission" date="2018-01" db="EMBL/GenBank/DDBJ databases">
        <title>The draft genome sequence of Cohaesibacter sp. H1304.</title>
        <authorList>
            <person name="Wang N.-N."/>
            <person name="Du Z.-J."/>
        </authorList>
    </citation>
    <scope>NUCLEOTIDE SEQUENCE [LARGE SCALE GENOMIC DNA]</scope>
    <source>
        <strain evidence="15 16">H1304</strain>
    </source>
</reference>
<evidence type="ECO:0000256" key="1">
    <source>
        <dbReference type="ARBA" id="ARBA00004401"/>
    </source>
</evidence>
<keyword evidence="10" id="KW-0961">Cell wall biogenesis/degradation</keyword>
<evidence type="ECO:0000313" key="16">
    <source>
        <dbReference type="Proteomes" id="UP000234881"/>
    </source>
</evidence>
<keyword evidence="5" id="KW-0735">Signal-anchor</keyword>
<keyword evidence="7" id="KW-0472">Membrane</keyword>
<organism evidence="15 16">
    <name type="scientific">Cohaesibacter celericrescens</name>
    <dbReference type="NCBI Taxonomy" id="2067669"/>
    <lineage>
        <taxon>Bacteria</taxon>
        <taxon>Pseudomonadati</taxon>
        <taxon>Pseudomonadota</taxon>
        <taxon>Alphaproteobacteria</taxon>
        <taxon>Hyphomicrobiales</taxon>
        <taxon>Cohaesibacteraceae</taxon>
    </lineage>
</organism>
<dbReference type="GO" id="GO:0071555">
    <property type="term" value="P:cell wall organization"/>
    <property type="evidence" value="ECO:0007669"/>
    <property type="project" value="UniProtKB-KW"/>
</dbReference>
<dbReference type="PANTHER" id="PTHR31297">
    <property type="entry name" value="GLUCAN ENDO-1,6-BETA-GLUCOSIDASE B"/>
    <property type="match status" value="1"/>
</dbReference>
<proteinExistence type="inferred from homology"/>
<keyword evidence="9 13" id="KW-0326">Glycosidase</keyword>
<evidence type="ECO:0000256" key="8">
    <source>
        <dbReference type="ARBA" id="ARBA00023180"/>
    </source>
</evidence>
<evidence type="ECO:0000259" key="14">
    <source>
        <dbReference type="Pfam" id="PF00150"/>
    </source>
</evidence>
<protein>
    <recommendedName>
        <fullName evidence="12">Exo-1,3-beta-glucanase D</fullName>
    </recommendedName>
</protein>
<dbReference type="AlphaFoldDB" id="A0A2N5XMV5"/>
<gene>
    <name evidence="15" type="ORF">C0081_17385</name>
</gene>
<dbReference type="InterPro" id="IPR001547">
    <property type="entry name" value="Glyco_hydro_5"/>
</dbReference>
<evidence type="ECO:0000256" key="13">
    <source>
        <dbReference type="RuleBase" id="RU361153"/>
    </source>
</evidence>
<accession>A0A2N5XMV5</accession>
<evidence type="ECO:0000256" key="7">
    <source>
        <dbReference type="ARBA" id="ARBA00023136"/>
    </source>
</evidence>
<dbReference type="EMBL" id="PKUQ01000042">
    <property type="protein sequence ID" value="PLW75876.1"/>
    <property type="molecule type" value="Genomic_DNA"/>
</dbReference>
<keyword evidence="2" id="KW-1003">Cell membrane</keyword>
<keyword evidence="16" id="KW-1185">Reference proteome</keyword>
<evidence type="ECO:0000256" key="9">
    <source>
        <dbReference type="ARBA" id="ARBA00023295"/>
    </source>
</evidence>
<keyword evidence="6" id="KW-1133">Transmembrane helix</keyword>
<evidence type="ECO:0000256" key="4">
    <source>
        <dbReference type="ARBA" id="ARBA00022801"/>
    </source>
</evidence>
<feature type="domain" description="Glycoside hydrolase family 5" evidence="14">
    <location>
        <begin position="78"/>
        <end position="369"/>
    </location>
</feature>
<evidence type="ECO:0000256" key="10">
    <source>
        <dbReference type="ARBA" id="ARBA00023316"/>
    </source>
</evidence>